<sequence length="149" mass="16517">MRPIILLSIFATIWWGTDACSCIALTQQNSYCLSNWISHARVLGKQNLGNSVEYTVQHIEVFKSHTSMLPNKVFTTSSSTACGQTNLNIGTDYLLSGTINSGTQALQLSTCLYMPGDDYQTTGVLQWNQVPADLYQRLQKKNFQACPVS</sequence>
<evidence type="ECO:0000313" key="1">
    <source>
        <dbReference type="Proteomes" id="UP000887576"/>
    </source>
</evidence>
<accession>A0AC34QEU4</accession>
<organism evidence="1 2">
    <name type="scientific">Panagrolaimus sp. JU765</name>
    <dbReference type="NCBI Taxonomy" id="591449"/>
    <lineage>
        <taxon>Eukaryota</taxon>
        <taxon>Metazoa</taxon>
        <taxon>Ecdysozoa</taxon>
        <taxon>Nematoda</taxon>
        <taxon>Chromadorea</taxon>
        <taxon>Rhabditida</taxon>
        <taxon>Tylenchina</taxon>
        <taxon>Panagrolaimomorpha</taxon>
        <taxon>Panagrolaimoidea</taxon>
        <taxon>Panagrolaimidae</taxon>
        <taxon>Panagrolaimus</taxon>
    </lineage>
</organism>
<protein>
    <submittedName>
        <fullName evidence="2">NTR domain-containing protein</fullName>
    </submittedName>
</protein>
<dbReference type="WBParaSite" id="JU765_v2.g15898.t1">
    <property type="protein sequence ID" value="JU765_v2.g15898.t1"/>
    <property type="gene ID" value="JU765_v2.g15898"/>
</dbReference>
<proteinExistence type="predicted"/>
<dbReference type="Proteomes" id="UP000887576">
    <property type="component" value="Unplaced"/>
</dbReference>
<name>A0AC34QEU4_9BILA</name>
<evidence type="ECO:0000313" key="2">
    <source>
        <dbReference type="WBParaSite" id="JU765_v2.g15898.t1"/>
    </source>
</evidence>
<reference evidence="2" key="1">
    <citation type="submission" date="2022-11" db="UniProtKB">
        <authorList>
            <consortium name="WormBaseParasite"/>
        </authorList>
    </citation>
    <scope>IDENTIFICATION</scope>
</reference>